<evidence type="ECO:0000313" key="2">
    <source>
        <dbReference type="EMBL" id="KAF3768743.1"/>
    </source>
</evidence>
<evidence type="ECO:0000313" key="3">
    <source>
        <dbReference type="Proteomes" id="UP000803844"/>
    </source>
</evidence>
<gene>
    <name evidence="2" type="ORF">M406DRAFT_102816</name>
</gene>
<name>A0A9P4Y921_CRYP1</name>
<dbReference type="AlphaFoldDB" id="A0A9P4Y921"/>
<dbReference type="GeneID" id="63832162"/>
<keyword evidence="3" id="KW-1185">Reference proteome</keyword>
<feature type="transmembrane region" description="Helical" evidence="1">
    <location>
        <begin position="12"/>
        <end position="28"/>
    </location>
</feature>
<proteinExistence type="predicted"/>
<protein>
    <submittedName>
        <fullName evidence="2">Uncharacterized protein</fullName>
    </submittedName>
</protein>
<dbReference type="RefSeq" id="XP_040779704.1">
    <property type="nucleotide sequence ID" value="XM_040915033.1"/>
</dbReference>
<sequence length="116" mass="12924">MDPTLLCMQHAAFLLPFSSFFSFFFLLFPRGHHPFETALKSAAWSKLALCISRSRHAGHTFSSFLYSSVGTGAGNIAFSFCLLDSQRALGVWARQGLSLDQTVNIGYKIGQSWREI</sequence>
<keyword evidence="1" id="KW-0812">Transmembrane</keyword>
<organism evidence="2 3">
    <name type="scientific">Cryphonectria parasitica (strain ATCC 38755 / EP155)</name>
    <dbReference type="NCBI Taxonomy" id="660469"/>
    <lineage>
        <taxon>Eukaryota</taxon>
        <taxon>Fungi</taxon>
        <taxon>Dikarya</taxon>
        <taxon>Ascomycota</taxon>
        <taxon>Pezizomycotina</taxon>
        <taxon>Sordariomycetes</taxon>
        <taxon>Sordariomycetidae</taxon>
        <taxon>Diaporthales</taxon>
        <taxon>Cryphonectriaceae</taxon>
        <taxon>Cryphonectria-Endothia species complex</taxon>
        <taxon>Cryphonectria</taxon>
    </lineage>
</organism>
<dbReference type="EMBL" id="MU032345">
    <property type="protein sequence ID" value="KAF3768743.1"/>
    <property type="molecule type" value="Genomic_DNA"/>
</dbReference>
<dbReference type="Proteomes" id="UP000803844">
    <property type="component" value="Unassembled WGS sequence"/>
</dbReference>
<keyword evidence="1" id="KW-1133">Transmembrane helix</keyword>
<comment type="caution">
    <text evidence="2">The sequence shown here is derived from an EMBL/GenBank/DDBJ whole genome shotgun (WGS) entry which is preliminary data.</text>
</comment>
<reference evidence="2" key="1">
    <citation type="journal article" date="2020" name="Phytopathology">
        <title>Genome sequence of the chestnut blight fungus Cryphonectria parasitica EP155: A fundamental resource for an archetypical invasive plant pathogen.</title>
        <authorList>
            <person name="Crouch J.A."/>
            <person name="Dawe A."/>
            <person name="Aerts A."/>
            <person name="Barry K."/>
            <person name="Churchill A.C.L."/>
            <person name="Grimwood J."/>
            <person name="Hillman B."/>
            <person name="Milgroom M.G."/>
            <person name="Pangilinan J."/>
            <person name="Smith M."/>
            <person name="Salamov A."/>
            <person name="Schmutz J."/>
            <person name="Yadav J."/>
            <person name="Grigoriev I.V."/>
            <person name="Nuss D."/>
        </authorList>
    </citation>
    <scope>NUCLEOTIDE SEQUENCE</scope>
    <source>
        <strain evidence="2">EP155</strain>
    </source>
</reference>
<keyword evidence="1" id="KW-0472">Membrane</keyword>
<evidence type="ECO:0000256" key="1">
    <source>
        <dbReference type="SAM" id="Phobius"/>
    </source>
</evidence>
<accession>A0A9P4Y921</accession>